<dbReference type="Proteomes" id="UP000007434">
    <property type="component" value="Chromosome"/>
</dbReference>
<dbReference type="RefSeq" id="WP_013406685.1">
    <property type="nucleotide sequence ID" value="NC_014654.1"/>
</dbReference>
<dbReference type="InterPro" id="IPR011698">
    <property type="entry name" value="GATase_3"/>
</dbReference>
<dbReference type="InterPro" id="IPR004459">
    <property type="entry name" value="CobQ_synth"/>
</dbReference>
<accession>E4RKA5</accession>
<keyword evidence="2 4" id="KW-0169">Cobalamin biosynthesis</keyword>
<dbReference type="PANTHER" id="PTHR21343">
    <property type="entry name" value="DETHIOBIOTIN SYNTHETASE"/>
    <property type="match status" value="1"/>
</dbReference>
<evidence type="ECO:0000313" key="7">
    <source>
        <dbReference type="EMBL" id="ADQ15618.1"/>
    </source>
</evidence>
<dbReference type="NCBIfam" id="TIGR00313">
    <property type="entry name" value="cobQ"/>
    <property type="match status" value="1"/>
</dbReference>
<name>E4RKA5_HALHG</name>
<evidence type="ECO:0000256" key="4">
    <source>
        <dbReference type="HAMAP-Rule" id="MF_00028"/>
    </source>
</evidence>
<feature type="active site" evidence="4">
    <location>
        <position position="452"/>
    </location>
</feature>
<dbReference type="eggNOG" id="COG1492">
    <property type="taxonomic scope" value="Bacteria"/>
</dbReference>
<dbReference type="GO" id="GO:0009236">
    <property type="term" value="P:cobalamin biosynthetic process"/>
    <property type="evidence" value="ECO:0007669"/>
    <property type="project" value="UniProtKB-UniRule"/>
</dbReference>
<dbReference type="PROSITE" id="PS51274">
    <property type="entry name" value="GATASE_COBBQ"/>
    <property type="match status" value="1"/>
</dbReference>
<feature type="domain" description="CobQ/CobB/MinD/ParA nucleotide binding" evidence="5">
    <location>
        <begin position="8"/>
        <end position="239"/>
    </location>
</feature>
<sequence length="518" mass="57714">MKNRAGTIMIQATSSDAGKSLFAAALCRIFNRKGIKTTPFKAWNMSLNSYVTKNGGEIGIAQALQAEAAGREPEVDMQPILIKAMGDGQTQVIIRGKADKNIYYSQGKEDYREIFAETITNSLQKLSRENELIIIEGAGSPAEINRSGPDFANMFTAKIYNSPVLLISNIDRGGALASLVGTLKLLSEKEKKLVKGLLINKFRGDFELLKPALGFLKEYTGKEVLGVIPYLKDLNLPEEDSASLKKINQKNSNDKIKIGIIRLPHISNFSDFNSLKMEADVYLEYIAKPQKLNSFDLIIVPGTKTTTKDLDFLKSSGLAKEIRLAAKAGTLIMGICGGFQMLGRNLYDKQQTEGGSKKMEGLNLLPIETEFLASKTTHQVEAVLNKNLEKTDFFSSFDFNEKLKGYEIHMGITKYLEKSKPLFELQKRSGEKLKIMDGAFAIESNCFGSYLHGLFDNDGFRRSLINYLKDKKNLFLDQANTGSQNSYQENLQKELERLADVVESKVDVDKLLELSKRS</sequence>
<dbReference type="SUPFAM" id="SSF52317">
    <property type="entry name" value="Class I glutamine amidotransferase-like"/>
    <property type="match status" value="1"/>
</dbReference>
<dbReference type="CDD" id="cd01750">
    <property type="entry name" value="GATase1_CobQ"/>
    <property type="match status" value="1"/>
</dbReference>
<protein>
    <recommendedName>
        <fullName evidence="4">Cobyric acid synthase</fullName>
    </recommendedName>
</protein>
<dbReference type="InterPro" id="IPR029062">
    <property type="entry name" value="Class_I_gatase-like"/>
</dbReference>
<dbReference type="InterPro" id="IPR033949">
    <property type="entry name" value="CobQ_GATase1"/>
</dbReference>
<evidence type="ECO:0000256" key="1">
    <source>
        <dbReference type="ARBA" id="ARBA00004953"/>
    </source>
</evidence>
<comment type="function">
    <text evidence="4">Catalyzes amidations at positions B, D, E, and G on adenosylcobyrinic A,C-diamide. NH(2) groups are provided by glutamine, and one molecule of ATP is hydrogenolyzed for each amidation.</text>
</comment>
<dbReference type="HAMAP" id="MF_00028">
    <property type="entry name" value="CobQ"/>
    <property type="match status" value="1"/>
</dbReference>
<organism evidence="7 8">
    <name type="scientific">Halanaerobium hydrogeniformans</name>
    <name type="common">Halanaerobium sp. (strain sapolanicus)</name>
    <dbReference type="NCBI Taxonomy" id="656519"/>
    <lineage>
        <taxon>Bacteria</taxon>
        <taxon>Bacillati</taxon>
        <taxon>Bacillota</taxon>
        <taxon>Clostridia</taxon>
        <taxon>Halanaerobiales</taxon>
        <taxon>Halanaerobiaceae</taxon>
        <taxon>Halanaerobium</taxon>
    </lineage>
</organism>
<dbReference type="InterPro" id="IPR027417">
    <property type="entry name" value="P-loop_NTPase"/>
</dbReference>
<dbReference type="Pfam" id="PF07685">
    <property type="entry name" value="GATase_3"/>
    <property type="match status" value="1"/>
</dbReference>
<dbReference type="GO" id="GO:0015420">
    <property type="term" value="F:ABC-type vitamin B12 transporter activity"/>
    <property type="evidence" value="ECO:0007669"/>
    <property type="project" value="UniProtKB-UniRule"/>
</dbReference>
<evidence type="ECO:0000259" key="6">
    <source>
        <dbReference type="Pfam" id="PF07685"/>
    </source>
</evidence>
<dbReference type="PANTHER" id="PTHR21343:SF1">
    <property type="entry name" value="COBYRIC ACID SYNTHASE"/>
    <property type="match status" value="1"/>
</dbReference>
<dbReference type="OrthoDB" id="9808302at2"/>
<comment type="similarity">
    <text evidence="4">Belongs to the CobB/CobQ family. CobQ subfamily.</text>
</comment>
<feature type="domain" description="CobB/CobQ-like glutamine amidotransferase" evidence="6">
    <location>
        <begin position="257"/>
        <end position="459"/>
    </location>
</feature>
<dbReference type="SUPFAM" id="SSF52540">
    <property type="entry name" value="P-loop containing nucleoside triphosphate hydrolases"/>
    <property type="match status" value="1"/>
</dbReference>
<gene>
    <name evidence="4" type="primary">cobQ</name>
    <name evidence="7" type="ordered locus">Halsa_2206</name>
</gene>
<evidence type="ECO:0000313" key="8">
    <source>
        <dbReference type="Proteomes" id="UP000007434"/>
    </source>
</evidence>
<evidence type="ECO:0000256" key="3">
    <source>
        <dbReference type="ARBA" id="ARBA00022962"/>
    </source>
</evidence>
<dbReference type="KEGG" id="has:Halsa_2206"/>
<dbReference type="UniPathway" id="UPA00148"/>
<reference evidence="7 8" key="2">
    <citation type="journal article" date="2011" name="J. Bacteriol.">
        <title>Complete Genome Sequence of the Haloalkaliphilic, Hydrogen Producing Halanaerobium hydrogenoformans.</title>
        <authorList>
            <person name="Brown S.D."/>
            <person name="Begemann M.B."/>
            <person name="Mormile M.R."/>
            <person name="Wall J.D."/>
            <person name="Han C.S."/>
            <person name="Goodwin L.A."/>
            <person name="Pitluck S."/>
            <person name="Land M.L."/>
            <person name="Hauser L.J."/>
            <person name="Elias D.A."/>
        </authorList>
    </citation>
    <scope>NUCLEOTIDE SEQUENCE [LARGE SCALE GENOMIC DNA]</scope>
    <source>
        <strain evidence="8">sapolanicus</strain>
    </source>
</reference>
<dbReference type="InterPro" id="IPR002586">
    <property type="entry name" value="CobQ/CobB/MinD/ParA_Nub-bd_dom"/>
</dbReference>
<dbReference type="GO" id="GO:0003824">
    <property type="term" value="F:catalytic activity"/>
    <property type="evidence" value="ECO:0007669"/>
    <property type="project" value="InterPro"/>
</dbReference>
<dbReference type="Pfam" id="PF01656">
    <property type="entry name" value="CbiA"/>
    <property type="match status" value="1"/>
</dbReference>
<evidence type="ECO:0000259" key="5">
    <source>
        <dbReference type="Pfam" id="PF01656"/>
    </source>
</evidence>
<dbReference type="Gene3D" id="3.40.50.880">
    <property type="match status" value="1"/>
</dbReference>
<dbReference type="EMBL" id="CP002304">
    <property type="protein sequence ID" value="ADQ15618.1"/>
    <property type="molecule type" value="Genomic_DNA"/>
</dbReference>
<comment type="pathway">
    <text evidence="1 4">Cofactor biosynthesis; adenosylcobalamin biosynthesis.</text>
</comment>
<dbReference type="STRING" id="656519.Halsa_2206"/>
<keyword evidence="3 4" id="KW-0315">Glutamine amidotransferase</keyword>
<dbReference type="Gene3D" id="3.40.50.300">
    <property type="entry name" value="P-loop containing nucleotide triphosphate hydrolases"/>
    <property type="match status" value="1"/>
</dbReference>
<evidence type="ECO:0000256" key="2">
    <source>
        <dbReference type="ARBA" id="ARBA00022573"/>
    </source>
</evidence>
<dbReference type="AlphaFoldDB" id="E4RKA5"/>
<reference evidence="7 8" key="1">
    <citation type="submission" date="2010-11" db="EMBL/GenBank/DDBJ databases">
        <title>Complete sequence of Halanaerobium sp. sapolanicus.</title>
        <authorList>
            <consortium name="US DOE Joint Genome Institute"/>
            <person name="Lucas S."/>
            <person name="Copeland A."/>
            <person name="Lapidus A."/>
            <person name="Cheng J.-F."/>
            <person name="Bruce D."/>
            <person name="Goodwin L."/>
            <person name="Pitluck S."/>
            <person name="Davenport K."/>
            <person name="Detter J.C."/>
            <person name="Han C."/>
            <person name="Tapia R."/>
            <person name="Land M."/>
            <person name="Hauser L."/>
            <person name="Jeffries C."/>
            <person name="Kyrpides N."/>
            <person name="Ivanova N."/>
            <person name="Mikhailova N."/>
            <person name="Begemann M.B."/>
            <person name="Mormile M.R."/>
            <person name="Wall J.D."/>
            <person name="Elias D.A."/>
            <person name="Woyke T."/>
        </authorList>
    </citation>
    <scope>NUCLEOTIDE SEQUENCE [LARGE SCALE GENOMIC DNA]</scope>
    <source>
        <strain evidence="8">sapolanicus</strain>
    </source>
</reference>
<dbReference type="HOGENOM" id="CLU_019250_2_2_9"/>
<proteinExistence type="inferred from homology"/>
<dbReference type="NCBIfam" id="NF001989">
    <property type="entry name" value="PRK00784.1"/>
    <property type="match status" value="1"/>
</dbReference>
<feature type="active site" description="Nucleophile" evidence="4">
    <location>
        <position position="336"/>
    </location>
</feature>
<keyword evidence="8" id="KW-1185">Reference proteome</keyword>